<evidence type="ECO:0000313" key="3">
    <source>
        <dbReference type="Proteomes" id="UP000069940"/>
    </source>
</evidence>
<feature type="region of interest" description="Disordered" evidence="1">
    <location>
        <begin position="1"/>
        <end position="44"/>
    </location>
</feature>
<protein>
    <submittedName>
        <fullName evidence="2">Uncharacterized protein</fullName>
    </submittedName>
</protein>
<organism evidence="2 3">
    <name type="scientific">Aedes albopictus</name>
    <name type="common">Asian tiger mosquito</name>
    <name type="synonym">Stegomyia albopicta</name>
    <dbReference type="NCBI Taxonomy" id="7160"/>
    <lineage>
        <taxon>Eukaryota</taxon>
        <taxon>Metazoa</taxon>
        <taxon>Ecdysozoa</taxon>
        <taxon>Arthropoda</taxon>
        <taxon>Hexapoda</taxon>
        <taxon>Insecta</taxon>
        <taxon>Pterygota</taxon>
        <taxon>Neoptera</taxon>
        <taxon>Endopterygota</taxon>
        <taxon>Diptera</taxon>
        <taxon>Nematocera</taxon>
        <taxon>Culicoidea</taxon>
        <taxon>Culicidae</taxon>
        <taxon>Culicinae</taxon>
        <taxon>Aedini</taxon>
        <taxon>Aedes</taxon>
        <taxon>Stegomyia</taxon>
    </lineage>
</organism>
<reference evidence="2" key="2">
    <citation type="submission" date="2025-05" db="UniProtKB">
        <authorList>
            <consortium name="EnsemblMetazoa"/>
        </authorList>
    </citation>
    <scope>IDENTIFICATION</scope>
    <source>
        <strain evidence="2">Foshan</strain>
    </source>
</reference>
<dbReference type="EnsemblMetazoa" id="AALFPA23_008101.R10912">
    <property type="protein sequence ID" value="AALFPA23_008101.P10912"/>
    <property type="gene ID" value="AALFPA23_008101"/>
</dbReference>
<sequence>MAQLDSNRPSAGTPSFDTDRQCHEIPPDWPAAGGEPPYPRPAFTSDHPFVEYWPAAGVETSNQLQNYPPFGRATELHRTGPLPVPRHPKSPSSVPIRSVTGYPVHRSSLEGLPTPLASTCKTAKHVALAVPVQRVVPPGQSTILPDHSTAVQEIVSHRLLSEASIIQVPGIHPPNAQGQASIVAVVSLAGCDPLGTTTLTNAVTTPPFAQLISAPNHDVFQQDKQKPSPPYPIRRQHPPTNQSGPKDPALSDAEPLVGRQVPAQAYAEGEVHAGAIGSQQQKVPQQVQQPNQPFRPNTGYYVPPAMNQNTPAHPAASFPVQWPPNANVGFVGNRYPMVSQHPVPPPSACYPTSFYQPPYNAGRPTGPIPTW</sequence>
<evidence type="ECO:0000256" key="1">
    <source>
        <dbReference type="SAM" id="MobiDB-lite"/>
    </source>
</evidence>
<feature type="region of interest" description="Disordered" evidence="1">
    <location>
        <begin position="63"/>
        <end position="95"/>
    </location>
</feature>
<dbReference type="RefSeq" id="XP_062703982.1">
    <property type="nucleotide sequence ID" value="XM_062847998.1"/>
</dbReference>
<dbReference type="Proteomes" id="UP000069940">
    <property type="component" value="Unassembled WGS sequence"/>
</dbReference>
<feature type="region of interest" description="Disordered" evidence="1">
    <location>
        <begin position="214"/>
        <end position="253"/>
    </location>
</feature>
<feature type="compositionally biased region" description="Polar residues" evidence="1">
    <location>
        <begin position="1"/>
        <end position="16"/>
    </location>
</feature>
<accession>A0ABM1YDD3</accession>
<dbReference type="GeneID" id="134286387"/>
<proteinExistence type="predicted"/>
<evidence type="ECO:0000313" key="2">
    <source>
        <dbReference type="EnsemblMetazoa" id="AALFPA23_008101.P10912"/>
    </source>
</evidence>
<reference evidence="3" key="1">
    <citation type="journal article" date="2015" name="Proc. Natl. Acad. Sci. U.S.A.">
        <title>Genome sequence of the Asian Tiger mosquito, Aedes albopictus, reveals insights into its biology, genetics, and evolution.</title>
        <authorList>
            <person name="Chen X.G."/>
            <person name="Jiang X."/>
            <person name="Gu J."/>
            <person name="Xu M."/>
            <person name="Wu Y."/>
            <person name="Deng Y."/>
            <person name="Zhang C."/>
            <person name="Bonizzoni M."/>
            <person name="Dermauw W."/>
            <person name="Vontas J."/>
            <person name="Armbruster P."/>
            <person name="Huang X."/>
            <person name="Yang Y."/>
            <person name="Zhang H."/>
            <person name="He W."/>
            <person name="Peng H."/>
            <person name="Liu Y."/>
            <person name="Wu K."/>
            <person name="Chen J."/>
            <person name="Lirakis M."/>
            <person name="Topalis P."/>
            <person name="Van Leeuwen T."/>
            <person name="Hall A.B."/>
            <person name="Jiang X."/>
            <person name="Thorpe C."/>
            <person name="Mueller R.L."/>
            <person name="Sun C."/>
            <person name="Waterhouse R.M."/>
            <person name="Yan G."/>
            <person name="Tu Z.J."/>
            <person name="Fang X."/>
            <person name="James A.A."/>
        </authorList>
    </citation>
    <scope>NUCLEOTIDE SEQUENCE [LARGE SCALE GENOMIC DNA]</scope>
    <source>
        <strain evidence="3">Foshan</strain>
    </source>
</reference>
<feature type="compositionally biased region" description="Basic and acidic residues" evidence="1">
    <location>
        <begin position="17"/>
        <end position="26"/>
    </location>
</feature>
<keyword evidence="3" id="KW-1185">Reference proteome</keyword>
<name>A0ABM1YDD3_AEDAL</name>